<evidence type="ECO:0000256" key="1">
    <source>
        <dbReference type="ARBA" id="ARBA00005525"/>
    </source>
</evidence>
<dbReference type="SUPFAM" id="SSF51735">
    <property type="entry name" value="NAD(P)-binding Rossmann-fold domains"/>
    <property type="match status" value="1"/>
</dbReference>
<dbReference type="RefSeq" id="WP_375557423.1">
    <property type="nucleotide sequence ID" value="NZ_JBBVGT010000002.1"/>
</dbReference>
<evidence type="ECO:0000256" key="3">
    <source>
        <dbReference type="ARBA" id="ARBA00023002"/>
    </source>
</evidence>
<feature type="domain" description="Pyrroline-5-carboxylate reductase catalytic N-terminal" evidence="6">
    <location>
        <begin position="3"/>
        <end position="97"/>
    </location>
</feature>
<dbReference type="InterPro" id="IPR036291">
    <property type="entry name" value="NAD(P)-bd_dom_sf"/>
</dbReference>
<dbReference type="InterPro" id="IPR008927">
    <property type="entry name" value="6-PGluconate_DH-like_C_sf"/>
</dbReference>
<evidence type="ECO:0000313" key="8">
    <source>
        <dbReference type="EMBL" id="MFB5945892.1"/>
    </source>
</evidence>
<dbReference type="EMBL" id="JBBVGT010000002">
    <property type="protein sequence ID" value="MFB5945892.1"/>
    <property type="molecule type" value="Genomic_DNA"/>
</dbReference>
<feature type="domain" description="Pyrroline-5-carboxylate reductase dimerisation" evidence="7">
    <location>
        <begin position="160"/>
        <end position="264"/>
    </location>
</feature>
<evidence type="ECO:0000259" key="7">
    <source>
        <dbReference type="Pfam" id="PF14748"/>
    </source>
</evidence>
<keyword evidence="2 4" id="KW-0521">NADP</keyword>
<dbReference type="EC" id="1.5.1.2" evidence="4 5"/>
<protein>
    <recommendedName>
        <fullName evidence="4 5">Pyrroline-5-carboxylate reductase</fullName>
        <shortName evidence="4">P5C reductase</shortName>
        <shortName evidence="4">P5CR</shortName>
        <ecNumber evidence="4 5">1.5.1.2</ecNumber>
    </recommendedName>
    <alternativeName>
        <fullName evidence="4">PCA reductase</fullName>
    </alternativeName>
</protein>
<proteinExistence type="inferred from homology"/>
<dbReference type="Pfam" id="PF03807">
    <property type="entry name" value="F420_oxidored"/>
    <property type="match status" value="1"/>
</dbReference>
<keyword evidence="9" id="KW-1185">Reference proteome</keyword>
<reference evidence="8 9" key="1">
    <citation type="submission" date="2024-04" db="EMBL/GenBank/DDBJ databases">
        <title>Albibacterium profundi sp. nov., isolated from sediment of the Challenger Deep of Mariana Trench.</title>
        <authorList>
            <person name="Wang Y."/>
        </authorList>
    </citation>
    <scope>NUCLEOTIDE SEQUENCE [LARGE SCALE GENOMIC DNA]</scope>
    <source>
        <strain evidence="8 9">RHL897</strain>
    </source>
</reference>
<dbReference type="PANTHER" id="PTHR11645">
    <property type="entry name" value="PYRROLINE-5-CARBOXYLATE REDUCTASE"/>
    <property type="match status" value="1"/>
</dbReference>
<keyword evidence="3 4" id="KW-0560">Oxidoreductase</keyword>
<dbReference type="Gene3D" id="3.40.50.720">
    <property type="entry name" value="NAD(P)-binding Rossmann-like Domain"/>
    <property type="match status" value="1"/>
</dbReference>
<keyword evidence="4" id="KW-0963">Cytoplasm</keyword>
<comment type="catalytic activity">
    <reaction evidence="4">
        <text>L-proline + NADP(+) = (S)-1-pyrroline-5-carboxylate + NADPH + 2 H(+)</text>
        <dbReference type="Rhea" id="RHEA:14109"/>
        <dbReference type="ChEBI" id="CHEBI:15378"/>
        <dbReference type="ChEBI" id="CHEBI:17388"/>
        <dbReference type="ChEBI" id="CHEBI:57783"/>
        <dbReference type="ChEBI" id="CHEBI:58349"/>
        <dbReference type="ChEBI" id="CHEBI:60039"/>
        <dbReference type="EC" id="1.5.1.2"/>
    </reaction>
</comment>
<accession>A0ABV5CHM9</accession>
<dbReference type="Pfam" id="PF14748">
    <property type="entry name" value="P5CR_dimer"/>
    <property type="match status" value="1"/>
</dbReference>
<organism evidence="8 9">
    <name type="scientific">Albibacterium profundi</name>
    <dbReference type="NCBI Taxonomy" id="3134906"/>
    <lineage>
        <taxon>Bacteria</taxon>
        <taxon>Pseudomonadati</taxon>
        <taxon>Bacteroidota</taxon>
        <taxon>Sphingobacteriia</taxon>
        <taxon>Sphingobacteriales</taxon>
        <taxon>Sphingobacteriaceae</taxon>
        <taxon>Albibacterium</taxon>
    </lineage>
</organism>
<gene>
    <name evidence="4 8" type="primary">proC</name>
    <name evidence="8" type="ORF">WKR92_08605</name>
</gene>
<dbReference type="InterPro" id="IPR028939">
    <property type="entry name" value="P5C_Rdtase_cat_N"/>
</dbReference>
<comment type="caution">
    <text evidence="8">The sequence shown here is derived from an EMBL/GenBank/DDBJ whole genome shotgun (WGS) entry which is preliminary data.</text>
</comment>
<evidence type="ECO:0000313" key="9">
    <source>
        <dbReference type="Proteomes" id="UP001580928"/>
    </source>
</evidence>
<comment type="pathway">
    <text evidence="4">Amino-acid biosynthesis; L-proline biosynthesis; L-proline from L-glutamate 5-semialdehyde: step 1/1.</text>
</comment>
<dbReference type="HAMAP" id="MF_01925">
    <property type="entry name" value="P5C_reductase"/>
    <property type="match status" value="1"/>
</dbReference>
<dbReference type="InterPro" id="IPR029036">
    <property type="entry name" value="P5CR_dimer"/>
</dbReference>
<evidence type="ECO:0000259" key="6">
    <source>
        <dbReference type="Pfam" id="PF03807"/>
    </source>
</evidence>
<sequence>MNVLVIGGGNMGMTYAEAIAKSNFLTAGSLMIIDQSKEKRDELRATGLFEVHDQLDTCLSRADVVLIAVKPVHAAALMKEMKPLISTEQLFVSIMAGVTIDTIKQGLDAVKVVRAMPNLPAQVGLGMTSFTGSDEVSRLELAAIEQLLDTTGRSINLTSESEIDASTGISGSGPAYIFYFMQAMMDAALKMGFDQHDARLLVGQTFAGAVELFNESTLSPEDWMERVASKGGTTRAALDSMDENNVNALIQEAAYAAFRRAEELGKQTKGTEAKDG</sequence>
<comment type="similarity">
    <text evidence="1 4">Belongs to the pyrroline-5-carboxylate reductase family.</text>
</comment>
<dbReference type="Gene3D" id="1.10.3730.10">
    <property type="entry name" value="ProC C-terminal domain-like"/>
    <property type="match status" value="1"/>
</dbReference>
<dbReference type="PIRSF" id="PIRSF000193">
    <property type="entry name" value="Pyrrol-5-carb_rd"/>
    <property type="match status" value="1"/>
</dbReference>
<dbReference type="Proteomes" id="UP001580928">
    <property type="component" value="Unassembled WGS sequence"/>
</dbReference>
<comment type="function">
    <text evidence="4">Catalyzes the reduction of 1-pyrroline-5-carboxylate (PCA) to L-proline.</text>
</comment>
<comment type="catalytic activity">
    <reaction evidence="4">
        <text>L-proline + NAD(+) = (S)-1-pyrroline-5-carboxylate + NADH + 2 H(+)</text>
        <dbReference type="Rhea" id="RHEA:14105"/>
        <dbReference type="ChEBI" id="CHEBI:15378"/>
        <dbReference type="ChEBI" id="CHEBI:17388"/>
        <dbReference type="ChEBI" id="CHEBI:57540"/>
        <dbReference type="ChEBI" id="CHEBI:57945"/>
        <dbReference type="ChEBI" id="CHEBI:60039"/>
        <dbReference type="EC" id="1.5.1.2"/>
    </reaction>
</comment>
<dbReference type="NCBIfam" id="TIGR00112">
    <property type="entry name" value="proC"/>
    <property type="match status" value="1"/>
</dbReference>
<dbReference type="SUPFAM" id="SSF48179">
    <property type="entry name" value="6-phosphogluconate dehydrogenase C-terminal domain-like"/>
    <property type="match status" value="1"/>
</dbReference>
<name>A0ABV5CHM9_9SPHI</name>
<keyword evidence="4" id="KW-0641">Proline biosynthesis</keyword>
<dbReference type="InterPro" id="IPR000304">
    <property type="entry name" value="Pyrroline-COOH_reductase"/>
</dbReference>
<evidence type="ECO:0000256" key="4">
    <source>
        <dbReference type="HAMAP-Rule" id="MF_01925"/>
    </source>
</evidence>
<keyword evidence="4" id="KW-0028">Amino-acid biosynthesis</keyword>
<comment type="subcellular location">
    <subcellularLocation>
        <location evidence="4">Cytoplasm</location>
    </subcellularLocation>
</comment>
<evidence type="ECO:0000256" key="2">
    <source>
        <dbReference type="ARBA" id="ARBA00022857"/>
    </source>
</evidence>
<dbReference type="PANTHER" id="PTHR11645:SF0">
    <property type="entry name" value="PYRROLINE-5-CARBOXYLATE REDUCTASE 3"/>
    <property type="match status" value="1"/>
</dbReference>
<evidence type="ECO:0000256" key="5">
    <source>
        <dbReference type="NCBIfam" id="TIGR00112"/>
    </source>
</evidence>
<dbReference type="GO" id="GO:0004735">
    <property type="term" value="F:pyrroline-5-carboxylate reductase activity"/>
    <property type="evidence" value="ECO:0007669"/>
    <property type="project" value="UniProtKB-EC"/>
</dbReference>